<dbReference type="EMBL" id="HBEN01004770">
    <property type="protein sequence ID" value="CAD8435976.1"/>
    <property type="molecule type" value="Transcribed_RNA"/>
</dbReference>
<keyword evidence="1" id="KW-0732">Signal</keyword>
<sequence>MFAARSSRSSAIRVLFLALVLALLVSARAAEDHDHHLDHDDHDDEEEVDFACTAPCGAADAAHPCGADEFVASDDYSTCNLTLANIMDVSAYATATHVVPCPSDVCADKCTAEGATSDGLFNCFNTSVTMDATAAAANHRALAMGCVGNHAMNMSSGMTMYMVGVDHGDCPAGSVHFHDDDHDDSAAARATFAAAALVVALFAAAA</sequence>
<accession>A0A6U0C4B9</accession>
<evidence type="ECO:0000256" key="1">
    <source>
        <dbReference type="SAM" id="SignalP"/>
    </source>
</evidence>
<protein>
    <submittedName>
        <fullName evidence="2">Uncharacterized protein</fullName>
    </submittedName>
</protein>
<proteinExistence type="predicted"/>
<evidence type="ECO:0000313" key="2">
    <source>
        <dbReference type="EMBL" id="CAD8435976.1"/>
    </source>
</evidence>
<reference evidence="2" key="1">
    <citation type="submission" date="2021-01" db="EMBL/GenBank/DDBJ databases">
        <authorList>
            <person name="Corre E."/>
            <person name="Pelletier E."/>
            <person name="Niang G."/>
            <person name="Scheremetjew M."/>
            <person name="Finn R."/>
            <person name="Kale V."/>
            <person name="Holt S."/>
            <person name="Cochrane G."/>
            <person name="Meng A."/>
            <person name="Brown T."/>
            <person name="Cohen L."/>
        </authorList>
    </citation>
    <scope>NUCLEOTIDE SEQUENCE</scope>
    <source>
        <strain evidence="2">CCAC1681</strain>
    </source>
</reference>
<name>A0A6U0C4B9_MICPS</name>
<dbReference type="EMBL" id="HBEN01004782">
    <property type="protein sequence ID" value="CAD8435995.1"/>
    <property type="molecule type" value="Transcribed_RNA"/>
</dbReference>
<feature type="signal peptide" evidence="1">
    <location>
        <begin position="1"/>
        <end position="29"/>
    </location>
</feature>
<organism evidence="2">
    <name type="scientific">Micromonas pusilla</name>
    <name type="common">Picoplanktonic green alga</name>
    <name type="synonym">Chromulina pusilla</name>
    <dbReference type="NCBI Taxonomy" id="38833"/>
    <lineage>
        <taxon>Eukaryota</taxon>
        <taxon>Viridiplantae</taxon>
        <taxon>Chlorophyta</taxon>
        <taxon>Mamiellophyceae</taxon>
        <taxon>Mamiellales</taxon>
        <taxon>Mamiellaceae</taxon>
        <taxon>Micromonas</taxon>
    </lineage>
</organism>
<feature type="chain" id="PRO_5036191833" evidence="1">
    <location>
        <begin position="30"/>
        <end position="206"/>
    </location>
</feature>
<gene>
    <name evidence="2" type="ORF">MSP1401_LOCUS3884</name>
    <name evidence="3" type="ORF">MSP1401_LOCUS3894</name>
</gene>
<dbReference type="AlphaFoldDB" id="A0A6U0C4B9"/>
<evidence type="ECO:0000313" key="3">
    <source>
        <dbReference type="EMBL" id="CAD8435995.1"/>
    </source>
</evidence>